<evidence type="ECO:0000256" key="1">
    <source>
        <dbReference type="ARBA" id="ARBA00022801"/>
    </source>
</evidence>
<dbReference type="PROSITE" id="PS00893">
    <property type="entry name" value="NUDIX_BOX"/>
    <property type="match status" value="1"/>
</dbReference>
<dbReference type="SUPFAM" id="SSF55811">
    <property type="entry name" value="Nudix"/>
    <property type="match status" value="1"/>
</dbReference>
<dbReference type="RefSeq" id="WP_345204008.1">
    <property type="nucleotide sequence ID" value="NZ_BAABGM010000009.1"/>
</dbReference>
<sequence length="237" mass="25988">MGGKKYVSEHPIFSVTADLVVLTIRAGRLCVLLVRRGGEPFRGALALPGGFVEEDEDLVTAAHRELEEEAGVGPDDVELEQLATYGDPDRDPRGRVVTVAWVVLAAEVPEPTAGSDAAEAMWLPVDEVLDGRHGPLAFDHRVILSDGLERARAKIEYTGLAAAFCRREFTVGELRRVYEAVWGGGRELDPANFQRKVLGIEGFLKPTGNMRRDGRGRPSRTYTADRAARLMPPMTRP</sequence>
<name>A0ABP8KAH0_9MICO</name>
<evidence type="ECO:0000313" key="5">
    <source>
        <dbReference type="Proteomes" id="UP001500945"/>
    </source>
</evidence>
<evidence type="ECO:0000259" key="3">
    <source>
        <dbReference type="PROSITE" id="PS51462"/>
    </source>
</evidence>
<protein>
    <submittedName>
        <fullName evidence="4">NUDIX domain-containing protein</fullName>
    </submittedName>
</protein>
<organism evidence="4 5">
    <name type="scientific">Fodinibacter luteus</name>
    <dbReference type="NCBI Taxonomy" id="552064"/>
    <lineage>
        <taxon>Bacteria</taxon>
        <taxon>Bacillati</taxon>
        <taxon>Actinomycetota</taxon>
        <taxon>Actinomycetes</taxon>
        <taxon>Micrococcales</taxon>
        <taxon>Intrasporangiaceae</taxon>
        <taxon>Fodinibacter (ex Wang et al. 2009)</taxon>
    </lineage>
</organism>
<dbReference type="Proteomes" id="UP001500945">
    <property type="component" value="Unassembled WGS sequence"/>
</dbReference>
<reference evidence="5" key="1">
    <citation type="journal article" date="2019" name="Int. J. Syst. Evol. Microbiol.">
        <title>The Global Catalogue of Microorganisms (GCM) 10K type strain sequencing project: providing services to taxonomists for standard genome sequencing and annotation.</title>
        <authorList>
            <consortium name="The Broad Institute Genomics Platform"/>
            <consortium name="The Broad Institute Genome Sequencing Center for Infectious Disease"/>
            <person name="Wu L."/>
            <person name="Ma J."/>
        </authorList>
    </citation>
    <scope>NUCLEOTIDE SEQUENCE [LARGE SCALE GENOMIC DNA]</scope>
    <source>
        <strain evidence="5">JCM 17809</strain>
    </source>
</reference>
<dbReference type="PANTHER" id="PTHR43736">
    <property type="entry name" value="ADP-RIBOSE PYROPHOSPHATASE"/>
    <property type="match status" value="1"/>
</dbReference>
<dbReference type="CDD" id="cd18873">
    <property type="entry name" value="NUDIX_NadM_like"/>
    <property type="match status" value="1"/>
</dbReference>
<dbReference type="Pfam" id="PF21906">
    <property type="entry name" value="WHD_NrtR"/>
    <property type="match status" value="1"/>
</dbReference>
<evidence type="ECO:0000256" key="2">
    <source>
        <dbReference type="SAM" id="MobiDB-lite"/>
    </source>
</evidence>
<keyword evidence="5" id="KW-1185">Reference proteome</keyword>
<dbReference type="InterPro" id="IPR054105">
    <property type="entry name" value="WHD_NrtR"/>
</dbReference>
<accession>A0ABP8KAH0</accession>
<dbReference type="Gene3D" id="1.10.10.10">
    <property type="entry name" value="Winged helix-like DNA-binding domain superfamily/Winged helix DNA-binding domain"/>
    <property type="match status" value="1"/>
</dbReference>
<dbReference type="PROSITE" id="PS51462">
    <property type="entry name" value="NUDIX"/>
    <property type="match status" value="1"/>
</dbReference>
<feature type="domain" description="Nudix hydrolase" evidence="3">
    <location>
        <begin position="13"/>
        <end position="149"/>
    </location>
</feature>
<feature type="region of interest" description="Disordered" evidence="2">
    <location>
        <begin position="210"/>
        <end position="237"/>
    </location>
</feature>
<dbReference type="SUPFAM" id="SSF46785">
    <property type="entry name" value="Winged helix' DNA-binding domain"/>
    <property type="match status" value="1"/>
</dbReference>
<gene>
    <name evidence="4" type="ORF">GCM10023168_14180</name>
</gene>
<comment type="caution">
    <text evidence="4">The sequence shown here is derived from an EMBL/GenBank/DDBJ whole genome shotgun (WGS) entry which is preliminary data.</text>
</comment>
<evidence type="ECO:0000313" key="4">
    <source>
        <dbReference type="EMBL" id="GAA4403033.1"/>
    </source>
</evidence>
<dbReference type="InterPro" id="IPR000086">
    <property type="entry name" value="NUDIX_hydrolase_dom"/>
</dbReference>
<dbReference type="InterPro" id="IPR036390">
    <property type="entry name" value="WH_DNA-bd_sf"/>
</dbReference>
<dbReference type="EMBL" id="BAABGM010000009">
    <property type="protein sequence ID" value="GAA4403033.1"/>
    <property type="molecule type" value="Genomic_DNA"/>
</dbReference>
<dbReference type="PANTHER" id="PTHR43736:SF4">
    <property type="entry name" value="SLR1690 PROTEIN"/>
    <property type="match status" value="1"/>
</dbReference>
<dbReference type="Pfam" id="PF00293">
    <property type="entry name" value="NUDIX"/>
    <property type="match status" value="1"/>
</dbReference>
<dbReference type="Gene3D" id="3.90.79.10">
    <property type="entry name" value="Nucleoside Triphosphate Pyrophosphohydrolase"/>
    <property type="match status" value="1"/>
</dbReference>
<dbReference type="InterPro" id="IPR020084">
    <property type="entry name" value="NUDIX_hydrolase_CS"/>
</dbReference>
<dbReference type="InterPro" id="IPR036388">
    <property type="entry name" value="WH-like_DNA-bd_sf"/>
</dbReference>
<dbReference type="InterPro" id="IPR015797">
    <property type="entry name" value="NUDIX_hydrolase-like_dom_sf"/>
</dbReference>
<proteinExistence type="predicted"/>
<keyword evidence="1" id="KW-0378">Hydrolase</keyword>